<protein>
    <recommendedName>
        <fullName evidence="7">Transcription factor CBF/NF-Y/archaeal histone domain-containing protein</fullName>
    </recommendedName>
</protein>
<dbReference type="PANTHER" id="PTHR47828:SF1">
    <property type="entry name" value="ARCHAEAL HISTONE A"/>
    <property type="match status" value="1"/>
</dbReference>
<evidence type="ECO:0000313" key="9">
    <source>
        <dbReference type="Proteomes" id="UP000070184"/>
    </source>
</evidence>
<keyword evidence="4" id="KW-0158">Chromosome</keyword>
<evidence type="ECO:0000256" key="5">
    <source>
        <dbReference type="ARBA" id="ARBA00022490"/>
    </source>
</evidence>
<dbReference type="Proteomes" id="UP000070184">
    <property type="component" value="Unassembled WGS sequence"/>
</dbReference>
<keyword evidence="9" id="KW-1185">Reference proteome</keyword>
<comment type="caution">
    <text evidence="8">The sequence shown here is derived from an EMBL/GenBank/DDBJ whole genome shotgun (WGS) entry which is preliminary data.</text>
</comment>
<dbReference type="AlphaFoldDB" id="A0A133U7S2"/>
<evidence type="ECO:0000256" key="4">
    <source>
        <dbReference type="ARBA" id="ARBA00022454"/>
    </source>
</evidence>
<dbReference type="InterPro" id="IPR003958">
    <property type="entry name" value="CBFA_NFYB_domain"/>
</dbReference>
<keyword evidence="6" id="KW-0238">DNA-binding</keyword>
<dbReference type="Gene3D" id="1.10.20.10">
    <property type="entry name" value="Histone, subunit A"/>
    <property type="match status" value="1"/>
</dbReference>
<dbReference type="EMBL" id="LHXK01000009">
    <property type="protein sequence ID" value="KXA90238.1"/>
    <property type="molecule type" value="Genomic_DNA"/>
</dbReference>
<dbReference type="GO" id="GO:0005694">
    <property type="term" value="C:chromosome"/>
    <property type="evidence" value="ECO:0007669"/>
    <property type="project" value="UniProtKB-SubCell"/>
</dbReference>
<dbReference type="GO" id="GO:0046982">
    <property type="term" value="F:protein heterodimerization activity"/>
    <property type="evidence" value="ECO:0007669"/>
    <property type="project" value="InterPro"/>
</dbReference>
<accession>A0A133U7S2</accession>
<reference evidence="8 9" key="1">
    <citation type="journal article" date="2016" name="Sci. Rep.">
        <title>Metabolic traits of an uncultured archaeal lineage -MSBL1- from brine pools of the Red Sea.</title>
        <authorList>
            <person name="Mwirichia R."/>
            <person name="Alam I."/>
            <person name="Rashid M."/>
            <person name="Vinu M."/>
            <person name="Ba-Alawi W."/>
            <person name="Anthony Kamau A."/>
            <person name="Kamanda Ngugi D."/>
            <person name="Goker M."/>
            <person name="Klenk H.P."/>
            <person name="Bajic V."/>
            <person name="Stingl U."/>
        </authorList>
    </citation>
    <scope>NUCLEOTIDE SEQUENCE [LARGE SCALE GENOMIC DNA]</scope>
    <source>
        <strain evidence="8">SCGC-AAA259B11</strain>
    </source>
</reference>
<evidence type="ECO:0000256" key="1">
    <source>
        <dbReference type="ARBA" id="ARBA00004286"/>
    </source>
</evidence>
<name>A0A133U7S2_9EURY</name>
<dbReference type="GO" id="GO:0005737">
    <property type="term" value="C:cytoplasm"/>
    <property type="evidence" value="ECO:0007669"/>
    <property type="project" value="UniProtKB-SubCell"/>
</dbReference>
<dbReference type="CDD" id="cd22909">
    <property type="entry name" value="HFD_archaea_histone-like"/>
    <property type="match status" value="1"/>
</dbReference>
<comment type="subcellular location">
    <subcellularLocation>
        <location evidence="1">Chromosome</location>
    </subcellularLocation>
    <subcellularLocation>
        <location evidence="2">Cytoplasm</location>
    </subcellularLocation>
</comment>
<dbReference type="GO" id="GO:0003677">
    <property type="term" value="F:DNA binding"/>
    <property type="evidence" value="ECO:0007669"/>
    <property type="project" value="UniProtKB-KW"/>
</dbReference>
<dbReference type="SUPFAM" id="SSF47113">
    <property type="entry name" value="Histone-fold"/>
    <property type="match status" value="1"/>
</dbReference>
<evidence type="ECO:0000256" key="6">
    <source>
        <dbReference type="ARBA" id="ARBA00023125"/>
    </source>
</evidence>
<evidence type="ECO:0000256" key="2">
    <source>
        <dbReference type="ARBA" id="ARBA00004496"/>
    </source>
</evidence>
<dbReference type="PANTHER" id="PTHR47828">
    <property type="entry name" value="ARCHAEAL HISTONE A"/>
    <property type="match status" value="1"/>
</dbReference>
<dbReference type="InterPro" id="IPR009072">
    <property type="entry name" value="Histone-fold"/>
</dbReference>
<gene>
    <name evidence="8" type="ORF">AKJ61_01150</name>
</gene>
<feature type="domain" description="Transcription factor CBF/NF-Y/archaeal histone" evidence="7">
    <location>
        <begin position="4"/>
        <end position="65"/>
    </location>
</feature>
<dbReference type="NCBIfam" id="NF043032">
    <property type="entry name" value="archaea_histone"/>
    <property type="match status" value="1"/>
</dbReference>
<evidence type="ECO:0000313" key="8">
    <source>
        <dbReference type="EMBL" id="KXA90238.1"/>
    </source>
</evidence>
<comment type="similarity">
    <text evidence="3">Belongs to the archaeal histone HMF family.</text>
</comment>
<proteinExistence type="inferred from homology"/>
<dbReference type="InterPro" id="IPR050004">
    <property type="entry name" value="HmfB-like"/>
</dbReference>
<evidence type="ECO:0000259" key="7">
    <source>
        <dbReference type="Pfam" id="PF00808"/>
    </source>
</evidence>
<dbReference type="InterPro" id="IPR050947">
    <property type="entry name" value="Archaeal_histone_HMF"/>
</dbReference>
<organism evidence="8 9">
    <name type="scientific">candidate division MSBL1 archaeon SCGC-AAA259B11</name>
    <dbReference type="NCBI Taxonomy" id="1698260"/>
    <lineage>
        <taxon>Archaea</taxon>
        <taxon>Methanobacteriati</taxon>
        <taxon>Methanobacteriota</taxon>
        <taxon>candidate division MSBL1</taxon>
    </lineage>
</organism>
<keyword evidence="5" id="KW-0963">Cytoplasm</keyword>
<dbReference type="Pfam" id="PF00808">
    <property type="entry name" value="CBFD_NFYB_HMF"/>
    <property type="match status" value="1"/>
</dbReference>
<evidence type="ECO:0000256" key="3">
    <source>
        <dbReference type="ARBA" id="ARBA00008264"/>
    </source>
</evidence>
<sequence>MPEFSLACMKRIIQKAGNERVSKDASLELSAVLESVGEEISKEAIRKAEQEDIKTVKKRHIRAALRDLEK</sequence>